<evidence type="ECO:0000313" key="1">
    <source>
        <dbReference type="EMBL" id="KEQ85934.1"/>
    </source>
</evidence>
<dbReference type="AlphaFoldDB" id="A0A074XQJ7"/>
<organism evidence="1 2">
    <name type="scientific">Aureobasidium pullulans EXF-150</name>
    <dbReference type="NCBI Taxonomy" id="1043002"/>
    <lineage>
        <taxon>Eukaryota</taxon>
        <taxon>Fungi</taxon>
        <taxon>Dikarya</taxon>
        <taxon>Ascomycota</taxon>
        <taxon>Pezizomycotina</taxon>
        <taxon>Dothideomycetes</taxon>
        <taxon>Dothideomycetidae</taxon>
        <taxon>Dothideales</taxon>
        <taxon>Saccotheciaceae</taxon>
        <taxon>Aureobasidium</taxon>
    </lineage>
</organism>
<dbReference type="HOGENOM" id="CLU_2729025_0_0_1"/>
<proteinExistence type="predicted"/>
<feature type="non-terminal residue" evidence="1">
    <location>
        <position position="72"/>
    </location>
</feature>
<dbReference type="GeneID" id="40747515"/>
<dbReference type="EMBL" id="KL584979">
    <property type="protein sequence ID" value="KEQ85934.1"/>
    <property type="molecule type" value="Genomic_DNA"/>
</dbReference>
<dbReference type="Proteomes" id="UP000030706">
    <property type="component" value="Unassembled WGS sequence"/>
</dbReference>
<dbReference type="RefSeq" id="XP_029762121.1">
    <property type="nucleotide sequence ID" value="XM_029905209.1"/>
</dbReference>
<keyword evidence="2" id="KW-1185">Reference proteome</keyword>
<accession>A0A074XQJ7</accession>
<evidence type="ECO:0000313" key="2">
    <source>
        <dbReference type="Proteomes" id="UP000030706"/>
    </source>
</evidence>
<sequence>MPRTEIFNNAAPSEACKNFLSHPEPLDSVVYIKRKPLSSKRRCDGQYGGRTRDLFTSRRFTPKELERKKPKL</sequence>
<protein>
    <submittedName>
        <fullName evidence="1">Uncharacterized protein</fullName>
    </submittedName>
</protein>
<reference evidence="1 2" key="1">
    <citation type="journal article" date="2014" name="BMC Genomics">
        <title>Genome sequencing of four Aureobasidium pullulans varieties: biotechnological potential, stress tolerance, and description of new species.</title>
        <authorList>
            <person name="Gostin Ar C."/>
            <person name="Ohm R.A."/>
            <person name="Kogej T."/>
            <person name="Sonjak S."/>
            <person name="Turk M."/>
            <person name="Zajc J."/>
            <person name="Zalar P."/>
            <person name="Grube M."/>
            <person name="Sun H."/>
            <person name="Han J."/>
            <person name="Sharma A."/>
            <person name="Chiniquy J."/>
            <person name="Ngan C.Y."/>
            <person name="Lipzen A."/>
            <person name="Barry K."/>
            <person name="Grigoriev I.V."/>
            <person name="Gunde-Cimerman N."/>
        </authorList>
    </citation>
    <scope>NUCLEOTIDE SEQUENCE [LARGE SCALE GENOMIC DNA]</scope>
    <source>
        <strain evidence="1 2">EXF-150</strain>
    </source>
</reference>
<gene>
    <name evidence="1" type="ORF">M438DRAFT_344358</name>
</gene>
<name>A0A074XQJ7_AURPU</name>